<name>A0ABX3CKQ3_9BACI</name>
<reference evidence="1 2" key="1">
    <citation type="submission" date="2016-07" db="EMBL/GenBank/DDBJ databases">
        <title>Bacillus oceanisediminis whole genome.</title>
        <authorList>
            <person name="Pal Y."/>
            <person name="Verma A."/>
            <person name="Mual P."/>
            <person name="Srinivasan K."/>
        </authorList>
    </citation>
    <scope>NUCLEOTIDE SEQUENCE [LARGE SCALE GENOMIC DNA]</scope>
    <source>
        <strain evidence="1 2">Bhandara28</strain>
    </source>
</reference>
<evidence type="ECO:0000313" key="1">
    <source>
        <dbReference type="EMBL" id="OHX41391.1"/>
    </source>
</evidence>
<proteinExistence type="predicted"/>
<dbReference type="RefSeq" id="WP_071159913.1">
    <property type="nucleotide sequence ID" value="NZ_MBRJ01000059.1"/>
</dbReference>
<dbReference type="EMBL" id="MBRJ01000059">
    <property type="protein sequence ID" value="OHX41391.1"/>
    <property type="molecule type" value="Genomic_DNA"/>
</dbReference>
<evidence type="ECO:0000313" key="2">
    <source>
        <dbReference type="Proteomes" id="UP000180194"/>
    </source>
</evidence>
<gene>
    <name evidence="1" type="ORF">BBV17_28760</name>
</gene>
<accession>A0ABX3CKQ3</accession>
<organism evidence="1 2">
    <name type="scientific">Cytobacillus oceanisediminis</name>
    <dbReference type="NCBI Taxonomy" id="665099"/>
    <lineage>
        <taxon>Bacteria</taxon>
        <taxon>Bacillati</taxon>
        <taxon>Bacillota</taxon>
        <taxon>Bacilli</taxon>
        <taxon>Bacillales</taxon>
        <taxon>Bacillaceae</taxon>
        <taxon>Cytobacillus</taxon>
    </lineage>
</organism>
<protein>
    <submittedName>
        <fullName evidence="1">Uncharacterized protein</fullName>
    </submittedName>
</protein>
<comment type="caution">
    <text evidence="1">The sequence shown here is derived from an EMBL/GenBank/DDBJ whole genome shotgun (WGS) entry which is preliminary data.</text>
</comment>
<keyword evidence="2" id="KW-1185">Reference proteome</keyword>
<dbReference type="Proteomes" id="UP000180194">
    <property type="component" value="Unassembled WGS sequence"/>
</dbReference>
<sequence length="95" mass="10926">MNHIVFLSGGNASFAVAAWVKEQYGHLKEHSILLYFTDVLWEDIDLYRFIIDASNRLELPMLLHSRGLTPPQLMVKQKFMANSRVGSCSKELKMK</sequence>